<evidence type="ECO:0000313" key="8">
    <source>
        <dbReference type="EMBL" id="RQH01367.1"/>
    </source>
</evidence>
<dbReference type="PANTHER" id="PTHR30177:SF4">
    <property type="entry name" value="OSMOPROTECTANT IMPORT PERMEASE PROTEIN OSMW"/>
    <property type="match status" value="1"/>
</dbReference>
<feature type="transmembrane region" description="Helical" evidence="6">
    <location>
        <begin position="151"/>
        <end position="171"/>
    </location>
</feature>
<evidence type="ECO:0000256" key="6">
    <source>
        <dbReference type="RuleBase" id="RU363032"/>
    </source>
</evidence>
<dbReference type="FunFam" id="1.10.3720.10:FF:000001">
    <property type="entry name" value="Glycine betaine ABC transporter, permease"/>
    <property type="match status" value="1"/>
</dbReference>
<name>A0A3N6N1F0_NATCH</name>
<comment type="caution">
    <text evidence="8">The sequence shown here is derived from an EMBL/GenBank/DDBJ whole genome shotgun (WGS) entry which is preliminary data.</text>
</comment>
<protein>
    <submittedName>
        <fullName evidence="8">ABC transporter permease</fullName>
    </submittedName>
</protein>
<comment type="subcellular location">
    <subcellularLocation>
        <location evidence="6">Cell membrane</location>
        <topology evidence="6">Multi-pass membrane protein</topology>
    </subcellularLocation>
    <subcellularLocation>
        <location evidence="1">Membrane</location>
        <topology evidence="1">Multi-pass membrane protein</topology>
    </subcellularLocation>
</comment>
<evidence type="ECO:0000256" key="5">
    <source>
        <dbReference type="ARBA" id="ARBA00023136"/>
    </source>
</evidence>
<dbReference type="InterPro" id="IPR000515">
    <property type="entry name" value="MetI-like"/>
</dbReference>
<accession>A0A3N6N1F0</accession>
<organism evidence="8 9">
    <name type="scientific">Natrarchaeobius chitinivorans</name>
    <dbReference type="NCBI Taxonomy" id="1679083"/>
    <lineage>
        <taxon>Archaea</taxon>
        <taxon>Methanobacteriati</taxon>
        <taxon>Methanobacteriota</taxon>
        <taxon>Stenosarchaea group</taxon>
        <taxon>Halobacteria</taxon>
        <taxon>Halobacteriales</taxon>
        <taxon>Natrialbaceae</taxon>
        <taxon>Natrarchaeobius</taxon>
    </lineage>
</organism>
<sequence length="216" mass="22616">MVSLVETVEWMGANSDVLVRQSIQHLSIALTALVIGIVLWVPTGVLVRNNERVSQVLLGASGIVLTIPSLALLPLLIPFFGIGEAPAIVALVLYSALPIMRNTVVGIAETDGAMKEAGRGLGLTDRQLLVRVQLPMAYPVIMAGIRQATVLLIAITTVAAYFGAGGLGRSIFAGIRLANADQIIGATIVLSALAIVLDYGLATTVRLLPNSEVIDT</sequence>
<keyword evidence="5 6" id="KW-0472">Membrane</keyword>
<gene>
    <name evidence="8" type="ORF">EA472_07945</name>
</gene>
<proteinExistence type="inferred from homology"/>
<dbReference type="GO" id="GO:0031460">
    <property type="term" value="P:glycine betaine transport"/>
    <property type="evidence" value="ECO:0007669"/>
    <property type="project" value="TreeGrafter"/>
</dbReference>
<dbReference type="AlphaFoldDB" id="A0A3N6N1F0"/>
<dbReference type="GO" id="GO:0055085">
    <property type="term" value="P:transmembrane transport"/>
    <property type="evidence" value="ECO:0007669"/>
    <property type="project" value="InterPro"/>
</dbReference>
<evidence type="ECO:0000313" key="9">
    <source>
        <dbReference type="Proteomes" id="UP000281431"/>
    </source>
</evidence>
<dbReference type="Gene3D" id="1.10.3720.10">
    <property type="entry name" value="MetI-like"/>
    <property type="match status" value="1"/>
</dbReference>
<dbReference type="Pfam" id="PF00528">
    <property type="entry name" value="BPD_transp_1"/>
    <property type="match status" value="1"/>
</dbReference>
<feature type="transmembrane region" description="Helical" evidence="6">
    <location>
        <begin position="87"/>
        <end position="108"/>
    </location>
</feature>
<comment type="similarity">
    <text evidence="6">Belongs to the binding-protein-dependent transport system permease family.</text>
</comment>
<feature type="transmembrane region" description="Helical" evidence="6">
    <location>
        <begin position="183"/>
        <end position="202"/>
    </location>
</feature>
<keyword evidence="4 6" id="KW-1133">Transmembrane helix</keyword>
<dbReference type="InterPro" id="IPR051204">
    <property type="entry name" value="ABC_transp_perm/SBD"/>
</dbReference>
<evidence type="ECO:0000259" key="7">
    <source>
        <dbReference type="PROSITE" id="PS50928"/>
    </source>
</evidence>
<dbReference type="PANTHER" id="PTHR30177">
    <property type="entry name" value="GLYCINE BETAINE/L-PROLINE TRANSPORT SYSTEM PERMEASE PROTEIN PROW"/>
    <property type="match status" value="1"/>
</dbReference>
<dbReference type="SUPFAM" id="SSF161098">
    <property type="entry name" value="MetI-like"/>
    <property type="match status" value="1"/>
</dbReference>
<dbReference type="PROSITE" id="PS50928">
    <property type="entry name" value="ABC_TM1"/>
    <property type="match status" value="1"/>
</dbReference>
<evidence type="ECO:0000256" key="4">
    <source>
        <dbReference type="ARBA" id="ARBA00022989"/>
    </source>
</evidence>
<feature type="transmembrane region" description="Helical" evidence="6">
    <location>
        <begin position="56"/>
        <end position="81"/>
    </location>
</feature>
<evidence type="ECO:0000256" key="3">
    <source>
        <dbReference type="ARBA" id="ARBA00022692"/>
    </source>
</evidence>
<dbReference type="Proteomes" id="UP000281431">
    <property type="component" value="Unassembled WGS sequence"/>
</dbReference>
<evidence type="ECO:0000256" key="1">
    <source>
        <dbReference type="ARBA" id="ARBA00004141"/>
    </source>
</evidence>
<keyword evidence="3 6" id="KW-0812">Transmembrane</keyword>
<dbReference type="GO" id="GO:0005886">
    <property type="term" value="C:plasma membrane"/>
    <property type="evidence" value="ECO:0007669"/>
    <property type="project" value="UniProtKB-SubCell"/>
</dbReference>
<dbReference type="CDD" id="cd06261">
    <property type="entry name" value="TM_PBP2"/>
    <property type="match status" value="1"/>
</dbReference>
<dbReference type="EMBL" id="REFZ01000004">
    <property type="protein sequence ID" value="RQH01367.1"/>
    <property type="molecule type" value="Genomic_DNA"/>
</dbReference>
<dbReference type="OrthoDB" id="214012at2157"/>
<dbReference type="InterPro" id="IPR035906">
    <property type="entry name" value="MetI-like_sf"/>
</dbReference>
<evidence type="ECO:0000256" key="2">
    <source>
        <dbReference type="ARBA" id="ARBA00022448"/>
    </source>
</evidence>
<feature type="transmembrane region" description="Helical" evidence="6">
    <location>
        <begin position="26"/>
        <end position="47"/>
    </location>
</feature>
<keyword evidence="2 6" id="KW-0813">Transport</keyword>
<keyword evidence="9" id="KW-1185">Reference proteome</keyword>
<feature type="domain" description="ABC transmembrane type-1" evidence="7">
    <location>
        <begin position="22"/>
        <end position="201"/>
    </location>
</feature>
<reference evidence="8 9" key="1">
    <citation type="submission" date="2018-10" db="EMBL/GenBank/DDBJ databases">
        <title>Natrarchaeobius chitinivorans gen. nov., sp. nov., and Natrarchaeobius haloalkaliphilus sp. nov., alkaliphilic, chitin-utilizing haloarchaea from hypersaline alkaline lakes.</title>
        <authorList>
            <person name="Sorokin D.Y."/>
            <person name="Elcheninov A.G."/>
            <person name="Kostrikina N.A."/>
            <person name="Bale N.J."/>
            <person name="Sinninghe Damste J.S."/>
            <person name="Khijniak T.V."/>
            <person name="Kublanov I.V."/>
            <person name="Toshchakov S.V."/>
        </authorList>
    </citation>
    <scope>NUCLEOTIDE SEQUENCE [LARGE SCALE GENOMIC DNA]</scope>
    <source>
        <strain evidence="8 9">AArcht7</strain>
    </source>
</reference>